<accession>A0A6C0HZK8</accession>
<sequence length="68" mass="7888">MSLYVVRLTRTGNRIDSRPCQSCYHTLCAYKVKRVIYSVTPTTYECVKVSEYVPNKMSEGDAYFQSLH</sequence>
<evidence type="ECO:0008006" key="2">
    <source>
        <dbReference type="Google" id="ProtNLM"/>
    </source>
</evidence>
<evidence type="ECO:0000313" key="1">
    <source>
        <dbReference type="EMBL" id="QHT85293.1"/>
    </source>
</evidence>
<proteinExistence type="predicted"/>
<name>A0A6C0HZK8_9ZZZZ</name>
<dbReference type="AlphaFoldDB" id="A0A6C0HZK8"/>
<protein>
    <recommendedName>
        <fullName evidence="2">CMP/dCMP-type deaminase domain-containing protein</fullName>
    </recommendedName>
</protein>
<reference evidence="1" key="1">
    <citation type="journal article" date="2020" name="Nature">
        <title>Giant virus diversity and host interactions through global metagenomics.</title>
        <authorList>
            <person name="Schulz F."/>
            <person name="Roux S."/>
            <person name="Paez-Espino D."/>
            <person name="Jungbluth S."/>
            <person name="Walsh D.A."/>
            <person name="Denef V.J."/>
            <person name="McMahon K.D."/>
            <person name="Konstantinidis K.T."/>
            <person name="Eloe-Fadrosh E.A."/>
            <person name="Kyrpides N.C."/>
            <person name="Woyke T."/>
        </authorList>
    </citation>
    <scope>NUCLEOTIDE SEQUENCE</scope>
    <source>
        <strain evidence="1">GVMAG-M-3300023184-17</strain>
    </source>
</reference>
<organism evidence="1">
    <name type="scientific">viral metagenome</name>
    <dbReference type="NCBI Taxonomy" id="1070528"/>
    <lineage>
        <taxon>unclassified sequences</taxon>
        <taxon>metagenomes</taxon>
        <taxon>organismal metagenomes</taxon>
    </lineage>
</organism>
<dbReference type="EMBL" id="MN740041">
    <property type="protein sequence ID" value="QHT85293.1"/>
    <property type="molecule type" value="Genomic_DNA"/>
</dbReference>